<protein>
    <submittedName>
        <fullName evidence="5">Stage III sporulation protein AA</fullName>
    </submittedName>
    <submittedName>
        <fullName evidence="4">Uncharacterized protein conserved in bacteria</fullName>
    </submittedName>
</protein>
<dbReference type="PANTHER" id="PTHR20953:SF3">
    <property type="entry name" value="P-LOOP CONTAINING NUCLEOSIDE TRIPHOSPHATE HYDROLASES SUPERFAMILY PROTEIN"/>
    <property type="match status" value="1"/>
</dbReference>
<evidence type="ECO:0000313" key="10">
    <source>
        <dbReference type="Proteomes" id="UP000095350"/>
    </source>
</evidence>
<dbReference type="OrthoDB" id="9768243at2"/>
<evidence type="ECO:0000256" key="2">
    <source>
        <dbReference type="ARBA" id="ARBA00022840"/>
    </source>
</evidence>
<dbReference type="Proteomes" id="UP000284051">
    <property type="component" value="Unassembled WGS sequence"/>
</dbReference>
<dbReference type="EMBL" id="QRID01000004">
    <property type="protein sequence ID" value="RHG29563.1"/>
    <property type="molecule type" value="Genomic_DNA"/>
</dbReference>
<dbReference type="EMBL" id="QSHO01000007">
    <property type="protein sequence ID" value="RHC17088.1"/>
    <property type="molecule type" value="Genomic_DNA"/>
</dbReference>
<proteinExistence type="predicted"/>
<dbReference type="Pfam" id="PF19568">
    <property type="entry name" value="Spore_III_AA"/>
    <property type="match status" value="1"/>
</dbReference>
<name>A0A173TZP7_9FIRM</name>
<evidence type="ECO:0000313" key="13">
    <source>
        <dbReference type="Proteomes" id="UP000284051"/>
    </source>
</evidence>
<evidence type="ECO:0000313" key="5">
    <source>
        <dbReference type="EMBL" id="MVQ44678.1"/>
    </source>
</evidence>
<dbReference type="SUPFAM" id="SSF52540">
    <property type="entry name" value="P-loop containing nucleoside triphosphate hydrolases"/>
    <property type="match status" value="1"/>
</dbReference>
<evidence type="ECO:0000313" key="9">
    <source>
        <dbReference type="EMBL" id="RHN06079.1"/>
    </source>
</evidence>
<dbReference type="InterPro" id="IPR027417">
    <property type="entry name" value="P-loop_NTPase"/>
</dbReference>
<reference evidence="4 10" key="1">
    <citation type="submission" date="2015-09" db="EMBL/GenBank/DDBJ databases">
        <authorList>
            <consortium name="Pathogen Informatics"/>
        </authorList>
    </citation>
    <scope>NUCLEOTIDE SEQUENCE [LARGE SCALE GENOMIC DNA]</scope>
    <source>
        <strain evidence="4 10">2789STDY5834960</strain>
    </source>
</reference>
<gene>
    <name evidence="5" type="primary">spoIIIAA</name>
    <name evidence="8" type="ORF">DW264_05025</name>
    <name evidence="7" type="ORF">DW856_09490</name>
    <name evidence="6" type="ORF">DW927_06230</name>
    <name evidence="9" type="ORF">DWZ31_13575</name>
    <name evidence="4" type="ORF">ERS852572_01800</name>
    <name evidence="5" type="ORF">GCK47_02860</name>
</gene>
<dbReference type="Proteomes" id="UP000283513">
    <property type="component" value="Unassembled WGS sequence"/>
</dbReference>
<dbReference type="InterPro" id="IPR014217">
    <property type="entry name" value="Spore_III_AA"/>
</dbReference>
<dbReference type="EMBL" id="WGGT01000002">
    <property type="protein sequence ID" value="MVQ44678.1"/>
    <property type="molecule type" value="Genomic_DNA"/>
</dbReference>
<dbReference type="AlphaFoldDB" id="A0A173TZP7"/>
<organism evidence="4 10">
    <name type="scientific">Roseburia intestinalis</name>
    <dbReference type="NCBI Taxonomy" id="166486"/>
    <lineage>
        <taxon>Bacteria</taxon>
        <taxon>Bacillati</taxon>
        <taxon>Bacillota</taxon>
        <taxon>Clostridia</taxon>
        <taxon>Lachnospirales</taxon>
        <taxon>Lachnospiraceae</taxon>
        <taxon>Roseburia</taxon>
    </lineage>
</organism>
<dbReference type="RefSeq" id="WP_006857617.1">
    <property type="nucleotide sequence ID" value="NZ_CABIYH010000012.1"/>
</dbReference>
<dbReference type="EMBL" id="QSFP01000005">
    <property type="protein sequence ID" value="RHA68314.1"/>
    <property type="molecule type" value="Genomic_DNA"/>
</dbReference>
<evidence type="ECO:0000313" key="8">
    <source>
        <dbReference type="EMBL" id="RHG29563.1"/>
    </source>
</evidence>
<evidence type="ECO:0000313" key="15">
    <source>
        <dbReference type="Proteomes" id="UP000479531"/>
    </source>
</evidence>
<dbReference type="GeneID" id="61432966"/>
<dbReference type="Proteomes" id="UP000095350">
    <property type="component" value="Unassembled WGS sequence"/>
</dbReference>
<evidence type="ECO:0000313" key="6">
    <source>
        <dbReference type="EMBL" id="RHA68314.1"/>
    </source>
</evidence>
<dbReference type="Gene3D" id="3.40.50.300">
    <property type="entry name" value="P-loop containing nucleotide triphosphate hydrolases"/>
    <property type="match status" value="1"/>
</dbReference>
<dbReference type="InterPro" id="IPR045735">
    <property type="entry name" value="Spore_III_AA_AAA+_ATPase"/>
</dbReference>
<dbReference type="EMBL" id="QRQN01000017">
    <property type="protein sequence ID" value="RHN06079.1"/>
    <property type="molecule type" value="Genomic_DNA"/>
</dbReference>
<dbReference type="STRING" id="166486.ERS852572_01800"/>
<dbReference type="PANTHER" id="PTHR20953">
    <property type="entry name" value="KINASE-RELATED"/>
    <property type="match status" value="1"/>
</dbReference>
<dbReference type="Proteomes" id="UP000283586">
    <property type="component" value="Unassembled WGS sequence"/>
</dbReference>
<dbReference type="Proteomes" id="UP000284465">
    <property type="component" value="Unassembled WGS sequence"/>
</dbReference>
<evidence type="ECO:0000313" key="14">
    <source>
        <dbReference type="Proteomes" id="UP000284465"/>
    </source>
</evidence>
<evidence type="ECO:0000313" key="7">
    <source>
        <dbReference type="EMBL" id="RHC17088.1"/>
    </source>
</evidence>
<keyword evidence="1" id="KW-0547">Nucleotide-binding</keyword>
<dbReference type="NCBIfam" id="TIGR02858">
    <property type="entry name" value="spore_III_AA"/>
    <property type="match status" value="1"/>
</dbReference>
<evidence type="ECO:0000313" key="12">
    <source>
        <dbReference type="Proteomes" id="UP000283586"/>
    </source>
</evidence>
<evidence type="ECO:0000313" key="4">
    <source>
        <dbReference type="EMBL" id="CUN07740.1"/>
    </source>
</evidence>
<dbReference type="GO" id="GO:0005524">
    <property type="term" value="F:ATP binding"/>
    <property type="evidence" value="ECO:0007669"/>
    <property type="project" value="UniProtKB-KW"/>
</dbReference>
<dbReference type="EMBL" id="CYXZ01000012">
    <property type="protein sequence ID" value="CUN07740.1"/>
    <property type="molecule type" value="Genomic_DNA"/>
</dbReference>
<feature type="domain" description="Stage III sporulation protein AA AAA+ ATPase" evidence="3">
    <location>
        <begin position="5"/>
        <end position="308"/>
    </location>
</feature>
<evidence type="ECO:0000313" key="11">
    <source>
        <dbReference type="Proteomes" id="UP000283513"/>
    </source>
</evidence>
<evidence type="ECO:0000256" key="1">
    <source>
        <dbReference type="ARBA" id="ARBA00022741"/>
    </source>
</evidence>
<reference evidence="5 15" key="3">
    <citation type="submission" date="2019-10" db="EMBL/GenBank/DDBJ databases">
        <title>Roseburia spp. ameliorate alcoholic fatty liver via restoration of gut barrier function.</title>
        <authorList>
            <person name="Seo B."/>
            <person name="Ko G."/>
        </authorList>
    </citation>
    <scope>NUCLEOTIDE SEQUENCE [LARGE SCALE GENOMIC DNA]</scope>
    <source>
        <strain evidence="5 15">SNUG30017</strain>
    </source>
</reference>
<dbReference type="PaxDb" id="166486-ERS852572_01800"/>
<dbReference type="Proteomes" id="UP000479531">
    <property type="component" value="Unassembled WGS sequence"/>
</dbReference>
<accession>A0A173TZP7</accession>
<keyword evidence="2" id="KW-0067">ATP-binding</keyword>
<evidence type="ECO:0000259" key="3">
    <source>
        <dbReference type="Pfam" id="PF19568"/>
    </source>
</evidence>
<sequence length="318" mass="35915">MENLKVLFPVHIRKKIKNNLWLNDLEEIRIRAGQPIELAYSGKTRYLTDMDGEMCACVRESVQNARACYRITGADIAEMLSYISEYSLYAYQEELRQGYITIEGGHRVGIAGEIAKDREGITGIKYISFMNIRVAHEKKGCAEKILPFLKDGESIYNTLLVSKPGAGKTTCLRDCIRSLSNGKEGWEGMKICVVDERSEIAACHLGIPQNDMGIRTDVLSGCGKSEGMMLMLRSMSPQIIAVDELGGKKDFQAVEQAACSGVRILGTVHADTVEELWEKPYLKKWMKRGIFERFILIRHNRSGERDFQVFNGKREQLC</sequence>
<reference evidence="11 12" key="2">
    <citation type="submission" date="2018-08" db="EMBL/GenBank/DDBJ databases">
        <title>A genome reference for cultivated species of the human gut microbiota.</title>
        <authorList>
            <person name="Zou Y."/>
            <person name="Xue W."/>
            <person name="Luo G."/>
        </authorList>
    </citation>
    <scope>NUCLEOTIDE SEQUENCE [LARGE SCALE GENOMIC DNA]</scope>
    <source>
        <strain evidence="9 12">AF31-21AC</strain>
        <strain evidence="8 13">AM22-21LB</strain>
        <strain evidence="7 11">AM37-1AC</strain>
        <strain evidence="6 14">AM43-11</strain>
    </source>
</reference>